<proteinExistence type="predicted"/>
<dbReference type="InterPro" id="IPR009122">
    <property type="entry name" value="Desmosomal_cadherin"/>
</dbReference>
<dbReference type="PANTHER" id="PTHR24025:SF1">
    <property type="entry name" value="DESMOGLEIN-2"/>
    <property type="match status" value="1"/>
</dbReference>
<evidence type="ECO:0000256" key="4">
    <source>
        <dbReference type="ARBA" id="ARBA00022685"/>
    </source>
</evidence>
<evidence type="ECO:0000256" key="6">
    <source>
        <dbReference type="ARBA" id="ARBA00022723"/>
    </source>
</evidence>
<keyword evidence="3" id="KW-1003">Cell membrane</keyword>
<dbReference type="InterPro" id="IPR002126">
    <property type="entry name" value="Cadherin-like_dom"/>
</dbReference>
<dbReference type="FunFam" id="2.60.40.60:FF:000068">
    <property type="entry name" value="Desmoglein 1"/>
    <property type="match status" value="1"/>
</dbReference>
<evidence type="ECO:0000313" key="21">
    <source>
        <dbReference type="Proteomes" id="UP000694403"/>
    </source>
</evidence>
<evidence type="ECO:0000256" key="7">
    <source>
        <dbReference type="ARBA" id="ARBA00022729"/>
    </source>
</evidence>
<feature type="region of interest" description="Disordered" evidence="16">
    <location>
        <begin position="753"/>
        <end position="774"/>
    </location>
</feature>
<dbReference type="FunFam" id="2.60.40.60:FF:000011">
    <property type="entry name" value="Cadherin 1"/>
    <property type="match status" value="1"/>
</dbReference>
<feature type="domain" description="Cadherin" evidence="19">
    <location>
        <begin position="76"/>
        <end position="161"/>
    </location>
</feature>
<evidence type="ECO:0000256" key="11">
    <source>
        <dbReference type="ARBA" id="ARBA00022949"/>
    </source>
</evidence>
<organism evidence="20 21">
    <name type="scientific">Chelydra serpentina</name>
    <name type="common">Snapping turtle</name>
    <name type="synonym">Testudo serpentina</name>
    <dbReference type="NCBI Taxonomy" id="8475"/>
    <lineage>
        <taxon>Eukaryota</taxon>
        <taxon>Metazoa</taxon>
        <taxon>Chordata</taxon>
        <taxon>Craniata</taxon>
        <taxon>Vertebrata</taxon>
        <taxon>Euteleostomi</taxon>
        <taxon>Archelosauria</taxon>
        <taxon>Testudinata</taxon>
        <taxon>Testudines</taxon>
        <taxon>Cryptodira</taxon>
        <taxon>Durocryptodira</taxon>
        <taxon>Americhelydia</taxon>
        <taxon>Chelydroidea</taxon>
        <taxon>Chelydridae</taxon>
        <taxon>Chelydra</taxon>
    </lineage>
</organism>
<keyword evidence="11" id="KW-0965">Cell junction</keyword>
<dbReference type="Gene3D" id="2.60.40.60">
    <property type="entry name" value="Cadherins"/>
    <property type="match status" value="5"/>
</dbReference>
<dbReference type="Pfam" id="PF00028">
    <property type="entry name" value="Cadherin"/>
    <property type="match status" value="4"/>
</dbReference>
<feature type="domain" description="Cadherin" evidence="19">
    <location>
        <begin position="389"/>
        <end position="497"/>
    </location>
</feature>
<feature type="chain" id="PRO_5034412801" evidence="18">
    <location>
        <begin position="26"/>
        <end position="1139"/>
    </location>
</feature>
<evidence type="ECO:0000313" key="20">
    <source>
        <dbReference type="Ensembl" id="ENSCSRP00000015803.1"/>
    </source>
</evidence>
<dbReference type="FunFam" id="2.60.40.60:FF:000083">
    <property type="entry name" value="Desmoglein 1"/>
    <property type="match status" value="1"/>
</dbReference>
<evidence type="ECO:0000256" key="5">
    <source>
        <dbReference type="ARBA" id="ARBA00022692"/>
    </source>
</evidence>
<keyword evidence="10" id="KW-0130">Cell adhesion</keyword>
<feature type="transmembrane region" description="Helical" evidence="17">
    <location>
        <begin position="607"/>
        <end position="633"/>
    </location>
</feature>
<evidence type="ECO:0000256" key="15">
    <source>
        <dbReference type="PROSITE-ProRule" id="PRU00043"/>
    </source>
</evidence>
<keyword evidence="9 15" id="KW-0106">Calcium</keyword>
<evidence type="ECO:0000256" key="13">
    <source>
        <dbReference type="ARBA" id="ARBA00023136"/>
    </source>
</evidence>
<dbReference type="GO" id="GO:0005509">
    <property type="term" value="F:calcium ion binding"/>
    <property type="evidence" value="ECO:0007669"/>
    <property type="project" value="UniProtKB-UniRule"/>
</dbReference>
<keyword evidence="5 17" id="KW-0812">Transmembrane</keyword>
<name>A0A8C3SMF4_CHESE</name>
<evidence type="ECO:0000256" key="10">
    <source>
        <dbReference type="ARBA" id="ARBA00022889"/>
    </source>
</evidence>
<accession>A0A8C3SMF4</accession>
<dbReference type="FunFam" id="2.60.40.60:FF:000074">
    <property type="entry name" value="Desmoglein 4"/>
    <property type="match status" value="1"/>
</dbReference>
<evidence type="ECO:0000256" key="1">
    <source>
        <dbReference type="ARBA" id="ARBA00004251"/>
    </source>
</evidence>
<feature type="compositionally biased region" description="Gly residues" evidence="16">
    <location>
        <begin position="753"/>
        <end position="768"/>
    </location>
</feature>
<feature type="signal peptide" evidence="18">
    <location>
        <begin position="1"/>
        <end position="25"/>
    </location>
</feature>
<dbReference type="InterPro" id="IPR020894">
    <property type="entry name" value="Cadherin_CS"/>
</dbReference>
<dbReference type="InterPro" id="IPR027397">
    <property type="entry name" value="Catenin-bd_sf"/>
</dbReference>
<dbReference type="FunFam" id="2.60.40.60:FF:000031">
    <property type="entry name" value="Cadherin 3"/>
    <property type="match status" value="1"/>
</dbReference>
<reference evidence="20" key="2">
    <citation type="submission" date="2025-09" db="UniProtKB">
        <authorList>
            <consortium name="Ensembl"/>
        </authorList>
    </citation>
    <scope>IDENTIFICATION</scope>
</reference>
<dbReference type="InterPro" id="IPR015919">
    <property type="entry name" value="Cadherin-like_sf"/>
</dbReference>
<comment type="subcellular location">
    <subcellularLocation>
        <location evidence="2">Cell junction</location>
        <location evidence="2">Desmosome</location>
    </subcellularLocation>
    <subcellularLocation>
        <location evidence="1">Cell membrane</location>
        <topology evidence="1">Single-pass type I membrane protein</topology>
    </subcellularLocation>
</comment>
<reference evidence="20" key="1">
    <citation type="submission" date="2025-08" db="UniProtKB">
        <authorList>
            <consortium name="Ensembl"/>
        </authorList>
    </citation>
    <scope>IDENTIFICATION</scope>
</reference>
<dbReference type="PRINTS" id="PR00205">
    <property type="entry name" value="CADHERIN"/>
</dbReference>
<keyword evidence="7 18" id="KW-0732">Signal</keyword>
<keyword evidence="13 17" id="KW-0472">Membrane</keyword>
<evidence type="ECO:0000256" key="17">
    <source>
        <dbReference type="SAM" id="Phobius"/>
    </source>
</evidence>
<dbReference type="SMART" id="SM00112">
    <property type="entry name" value="CA"/>
    <property type="match status" value="4"/>
</dbReference>
<dbReference type="GO" id="GO:0005886">
    <property type="term" value="C:plasma membrane"/>
    <property type="evidence" value="ECO:0007669"/>
    <property type="project" value="UniProtKB-SubCell"/>
</dbReference>
<evidence type="ECO:0000256" key="18">
    <source>
        <dbReference type="SAM" id="SignalP"/>
    </source>
</evidence>
<dbReference type="InterPro" id="IPR050971">
    <property type="entry name" value="Cadherin-domain_protein"/>
</dbReference>
<dbReference type="Gene3D" id="4.10.900.10">
    <property type="entry name" value="TCF3-CBD (Catenin binding domain)"/>
    <property type="match status" value="1"/>
</dbReference>
<dbReference type="AlphaFoldDB" id="A0A8C3SMF4"/>
<keyword evidence="6" id="KW-0479">Metal-binding</keyword>
<evidence type="ECO:0000256" key="8">
    <source>
        <dbReference type="ARBA" id="ARBA00022737"/>
    </source>
</evidence>
<evidence type="ECO:0000256" key="16">
    <source>
        <dbReference type="SAM" id="MobiDB-lite"/>
    </source>
</evidence>
<evidence type="ECO:0000256" key="2">
    <source>
        <dbReference type="ARBA" id="ARBA00004568"/>
    </source>
</evidence>
<dbReference type="PRINTS" id="PR01819">
    <property type="entry name" value="DESMOGLEIN"/>
</dbReference>
<evidence type="ECO:0000256" key="9">
    <source>
        <dbReference type="ARBA" id="ARBA00022837"/>
    </source>
</evidence>
<dbReference type="GO" id="GO:0007156">
    <property type="term" value="P:homophilic cell adhesion via plasma membrane adhesion molecules"/>
    <property type="evidence" value="ECO:0007669"/>
    <property type="project" value="InterPro"/>
</dbReference>
<dbReference type="PRINTS" id="PR01818">
    <property type="entry name" value="DESMOCADHERN"/>
</dbReference>
<keyword evidence="8" id="KW-0677">Repeat</keyword>
<dbReference type="SUPFAM" id="SSF49313">
    <property type="entry name" value="Cadherin-like"/>
    <property type="match status" value="4"/>
</dbReference>
<dbReference type="Ensembl" id="ENSCSRT00000016477.1">
    <property type="protein sequence ID" value="ENSCSRP00000015803.1"/>
    <property type="gene ID" value="ENSCSRG00000012088.1"/>
</dbReference>
<evidence type="ECO:0000256" key="3">
    <source>
        <dbReference type="ARBA" id="ARBA00022475"/>
    </source>
</evidence>
<keyword evidence="14" id="KW-0325">Glycoprotein</keyword>
<dbReference type="FunFam" id="4.10.900.10:FF:000003">
    <property type="entry name" value="Desmoglein 1"/>
    <property type="match status" value="1"/>
</dbReference>
<dbReference type="PANTHER" id="PTHR24025">
    <property type="entry name" value="DESMOGLEIN FAMILY MEMBER"/>
    <property type="match status" value="1"/>
</dbReference>
<keyword evidence="12 17" id="KW-1133">Transmembrane helix</keyword>
<dbReference type="GO" id="GO:0030057">
    <property type="term" value="C:desmosome"/>
    <property type="evidence" value="ECO:0007669"/>
    <property type="project" value="UniProtKB-SubCell"/>
</dbReference>
<evidence type="ECO:0000256" key="12">
    <source>
        <dbReference type="ARBA" id="ARBA00022989"/>
    </source>
</evidence>
<dbReference type="CDD" id="cd11304">
    <property type="entry name" value="Cadherin_repeat"/>
    <property type="match status" value="4"/>
</dbReference>
<dbReference type="Proteomes" id="UP000694403">
    <property type="component" value="Unplaced"/>
</dbReference>
<keyword evidence="21" id="KW-1185">Reference proteome</keyword>
<keyword evidence="4" id="KW-0165">Cleavage on pair of basic residues</keyword>
<sequence>MARVPGAGGLAALLLVTICLNFGNGLHLEVFNQAARNDHLSNQNSKIRQKREWVVPPATIPEEDDSLRINPVARIVSDRSQDPGLVITYTISGEGVTQQPYGLFIINGKTGELNITRKVDREQTPVFRLRGHAFDQNGEQVEKPIDLRIKVMDINDNFPVFSEEIFRGSVEELSASDTLVMRINATDADEPNNANSKIAFKILYNSAQSHAFKINHTTGEVVTAISYLDREEQSSYTLTVEARDRNGDKTGLAKTCTVNIKILDVNDNLPVLERQTYEGSVEENRANVEIIRLKVTDKDEKFSDNWLANFTIASGNEGGYFRIETDAKTNEGVLTVVKEINYEEMQSMHLSVVVTNKAAFHKSISNTYKVKPIPVTIKVKNVLEGPIFKPRSMTIKTSETMTINQIIGKYQAYDEDTSKVAEHITYVKKNDVDNWITIDSTTAEIKLIKRPDYESSYVINGTYTVNIVAITNDNFKKTATGTIVIQVVDVNDNCPTIVTPAQTVCSDVKFFSFTAEDRDAYPNSAPFTFTVIDEPEGMAEKWVIGDVNATTMQLLLPQDVKPGTNQVQMLVKDMQGLSCAEKQILTLTVCTCVKGGSCQDRLINSSVGLGAGAIALIILAILLLLLVPLLLLFCRCGSGAKGFAAIPDSSEEMLRKWNSEGAAPEDKAMLTLIAPTALDISAANMRSGAAAAMGAEAAATGGGSSQSHIEGHYGNANMSNRRWEEQRHLLSGAKYGAMAAGGTMTTGAGGTMTTGAGGTTTTGAGGTTTTGAGRAMMMGTGRAMTTGTEMGIDEGFLRDYFNEKADAFAGEDEAQLAKDCLLLYCQEEADSSHGSIGCCSFIEDDLDDRFLDDLGDKFKTLADICLGKHAEVEVSQRRSHVLKDRNTTPAMNESSLYRNDALPQFLDQQNAFSSEHTYSLGTSFQPPEPVHRVNGVGSETVTREVVTETSYATSPTVRPTTGVLDPQFKENILVTERVLAPASGLQDMLEISDLTNGHNVRVTDRLIRSDDTMPRVLKVHDFPDSQYVVVRERERLLVPSSDVKASLSIPNSSDGQNVMITERVVTPTSGLQASYTTPTEVSGMQSVRGQTTISGPGRQERILITDPLFNQTGLGLEDSSTLNKSSKVTKYSTVQYTRS</sequence>
<evidence type="ECO:0000259" key="19">
    <source>
        <dbReference type="PROSITE" id="PS50268"/>
    </source>
</evidence>
<dbReference type="PROSITE" id="PS00232">
    <property type="entry name" value="CADHERIN_1"/>
    <property type="match status" value="2"/>
</dbReference>
<feature type="domain" description="Cadherin" evidence="19">
    <location>
        <begin position="162"/>
        <end position="272"/>
    </location>
</feature>
<feature type="domain" description="Cadherin" evidence="19">
    <location>
        <begin position="273"/>
        <end position="388"/>
    </location>
</feature>
<dbReference type="PROSITE" id="PS50268">
    <property type="entry name" value="CADHERIN_2"/>
    <property type="match status" value="4"/>
</dbReference>
<protein>
    <submittedName>
        <fullName evidence="20">Desmoglein 2</fullName>
    </submittedName>
</protein>
<evidence type="ECO:0000256" key="14">
    <source>
        <dbReference type="ARBA" id="ARBA00023180"/>
    </source>
</evidence>